<dbReference type="RefSeq" id="WP_018434330.1">
    <property type="nucleotide sequence ID" value="NZ_JACHDD010000001.1"/>
</dbReference>
<dbReference type="AlphaFoldDB" id="A0A7W8Q203"/>
<evidence type="ECO:0000313" key="2">
    <source>
        <dbReference type="Proteomes" id="UP000592780"/>
    </source>
</evidence>
<keyword evidence="2" id="KW-1185">Reference proteome</keyword>
<dbReference type="EMBL" id="JACHDD010000001">
    <property type="protein sequence ID" value="MBB5422293.1"/>
    <property type="molecule type" value="Genomic_DNA"/>
</dbReference>
<accession>A0A7W8Q203</accession>
<sequence length="182" mass="19974">MRSFVSATFVHAFILSLCLTFFCPSISSAIEQKSYHIPFLGNGTTIEFCAAPSQDGDGVRAYLTGTTETGRIPVDLYEAEGGVSPEIKSAFVSGRRPKKLFIIVTWAADSPSIGTGGSIYQVFVYDEQIEKAGGSLTKLKEDSVLTKRFGVGFDGTREGKRVTYKYRNASAVRRQLVEWGYK</sequence>
<protein>
    <submittedName>
        <fullName evidence="1">Uncharacterized protein</fullName>
    </submittedName>
</protein>
<dbReference type="OrthoDB" id="6866708at2"/>
<organism evidence="1 2">
    <name type="scientific">Paraburkholderia atlantica</name>
    <dbReference type="NCBI Taxonomy" id="2654982"/>
    <lineage>
        <taxon>Bacteria</taxon>
        <taxon>Pseudomonadati</taxon>
        <taxon>Pseudomonadota</taxon>
        <taxon>Betaproteobacteria</taxon>
        <taxon>Burkholderiales</taxon>
        <taxon>Burkholderiaceae</taxon>
        <taxon>Paraburkholderia</taxon>
    </lineage>
</organism>
<comment type="caution">
    <text evidence="1">The sequence shown here is derived from an EMBL/GenBank/DDBJ whole genome shotgun (WGS) entry which is preliminary data.</text>
</comment>
<evidence type="ECO:0000313" key="1">
    <source>
        <dbReference type="EMBL" id="MBB5422293.1"/>
    </source>
</evidence>
<proteinExistence type="predicted"/>
<dbReference type="Proteomes" id="UP000592780">
    <property type="component" value="Unassembled WGS sequence"/>
</dbReference>
<reference evidence="1 2" key="1">
    <citation type="submission" date="2020-08" db="EMBL/GenBank/DDBJ databases">
        <title>Genomic Encyclopedia of Type Strains, Phase IV (KMG-V): Genome sequencing to study the core and pangenomes of soil and plant-associated prokaryotes.</title>
        <authorList>
            <person name="Whitman W."/>
        </authorList>
    </citation>
    <scope>NUCLEOTIDE SEQUENCE [LARGE SCALE GENOMIC DNA]</scope>
    <source>
        <strain evidence="1 2">JPY158</strain>
    </source>
</reference>
<name>A0A7W8Q203_PARAM</name>
<gene>
    <name evidence="1" type="ORF">HDG40_000434</name>
</gene>